<feature type="domain" description="Fibronectin type-III" evidence="3">
    <location>
        <begin position="1"/>
        <end position="96"/>
    </location>
</feature>
<protein>
    <recommendedName>
        <fullName evidence="3">Fibronectin type-III domain-containing protein</fullName>
    </recommendedName>
</protein>
<feature type="region of interest" description="Disordered" evidence="1">
    <location>
        <begin position="145"/>
        <end position="207"/>
    </location>
</feature>
<accession>A0AAV7CNN6</accession>
<dbReference type="Proteomes" id="UP000824782">
    <property type="component" value="Unassembled WGS sequence"/>
</dbReference>
<keyword evidence="2" id="KW-0812">Transmembrane</keyword>
<proteinExistence type="predicted"/>
<feature type="transmembrane region" description="Helical" evidence="2">
    <location>
        <begin position="110"/>
        <end position="136"/>
    </location>
</feature>
<dbReference type="CDD" id="cd00063">
    <property type="entry name" value="FN3"/>
    <property type="match status" value="1"/>
</dbReference>
<dbReference type="InterPro" id="IPR036116">
    <property type="entry name" value="FN3_sf"/>
</dbReference>
<feature type="compositionally biased region" description="Basic and acidic residues" evidence="1">
    <location>
        <begin position="178"/>
        <end position="188"/>
    </location>
</feature>
<reference evidence="4" key="1">
    <citation type="thesis" date="2020" institute="ProQuest LLC" country="789 East Eisenhower Parkway, Ann Arbor, MI, USA">
        <title>Comparative Genomics and Chromosome Evolution.</title>
        <authorList>
            <person name="Mudd A.B."/>
        </authorList>
    </citation>
    <scope>NUCLEOTIDE SEQUENCE</scope>
    <source>
        <strain evidence="4">237g6f4</strain>
        <tissue evidence="4">Blood</tissue>
    </source>
</reference>
<dbReference type="InterPro" id="IPR003961">
    <property type="entry name" value="FN3_dom"/>
</dbReference>
<organism evidence="4 5">
    <name type="scientific">Engystomops pustulosus</name>
    <name type="common">Tungara frog</name>
    <name type="synonym">Physalaemus pustulosus</name>
    <dbReference type="NCBI Taxonomy" id="76066"/>
    <lineage>
        <taxon>Eukaryota</taxon>
        <taxon>Metazoa</taxon>
        <taxon>Chordata</taxon>
        <taxon>Craniata</taxon>
        <taxon>Vertebrata</taxon>
        <taxon>Euteleostomi</taxon>
        <taxon>Amphibia</taxon>
        <taxon>Batrachia</taxon>
        <taxon>Anura</taxon>
        <taxon>Neobatrachia</taxon>
        <taxon>Hyloidea</taxon>
        <taxon>Leptodactylidae</taxon>
        <taxon>Leiuperinae</taxon>
        <taxon>Engystomops</taxon>
    </lineage>
</organism>
<dbReference type="PROSITE" id="PS50853">
    <property type="entry name" value="FN3"/>
    <property type="match status" value="1"/>
</dbReference>
<dbReference type="PANTHER" id="PTHR37361:SF4">
    <property type="entry name" value="FIBRONECTIN TYPE-III DOMAIN-CONTAINING PROTEIN"/>
    <property type="match status" value="1"/>
</dbReference>
<gene>
    <name evidence="4" type="ORF">GDO81_005461</name>
</gene>
<evidence type="ECO:0000256" key="2">
    <source>
        <dbReference type="SAM" id="Phobius"/>
    </source>
</evidence>
<name>A0AAV7CNN6_ENGPU</name>
<comment type="caution">
    <text evidence="4">The sequence shown here is derived from an EMBL/GenBank/DDBJ whole genome shotgun (WGS) entry which is preliminary data.</text>
</comment>
<feature type="compositionally biased region" description="Polar residues" evidence="1">
    <location>
        <begin position="189"/>
        <end position="207"/>
    </location>
</feature>
<keyword evidence="5" id="KW-1185">Reference proteome</keyword>
<dbReference type="AlphaFoldDB" id="A0AAV7CNN6"/>
<evidence type="ECO:0000313" key="5">
    <source>
        <dbReference type="Proteomes" id="UP000824782"/>
    </source>
</evidence>
<keyword evidence="2" id="KW-1133">Transmembrane helix</keyword>
<dbReference type="PANTHER" id="PTHR37361">
    <property type="entry name" value="FIBRONECTIN TYPE III DOMAIN-CONTAINING PROTEIN 9"/>
    <property type="match status" value="1"/>
</dbReference>
<sequence>MVISVQNITANTAMVLWPTIPSCADSFYSIMYQSNWNTMMPGYSREHFQRQERIPGSRTFYIVENLTPLTTYILCVTCQSANPSSDQCKIFHTLAQDPSSVSSKKKDLALGIWLTSSIILLIIACILLYGCLHIWWRKRQERARAQNVESNDEDKRQAWVSSEKSAENYENPALLPVSEDRNREDTNTDRSNVATTVNDPLTANETNSLTYIDQEEEAVQSTAVN</sequence>
<dbReference type="Gene3D" id="2.60.40.10">
    <property type="entry name" value="Immunoglobulins"/>
    <property type="match status" value="1"/>
</dbReference>
<dbReference type="SUPFAM" id="SSF49265">
    <property type="entry name" value="Fibronectin type III"/>
    <property type="match status" value="1"/>
</dbReference>
<dbReference type="EMBL" id="WNYA01000002">
    <property type="protein sequence ID" value="KAG8586723.1"/>
    <property type="molecule type" value="Genomic_DNA"/>
</dbReference>
<dbReference type="InterPro" id="IPR013783">
    <property type="entry name" value="Ig-like_fold"/>
</dbReference>
<keyword evidence="2" id="KW-0472">Membrane</keyword>
<evidence type="ECO:0000313" key="4">
    <source>
        <dbReference type="EMBL" id="KAG8586723.1"/>
    </source>
</evidence>
<evidence type="ECO:0000256" key="1">
    <source>
        <dbReference type="SAM" id="MobiDB-lite"/>
    </source>
</evidence>
<evidence type="ECO:0000259" key="3">
    <source>
        <dbReference type="PROSITE" id="PS50853"/>
    </source>
</evidence>